<organism evidence="3 4">
    <name type="scientific">Hydra vulgaris</name>
    <name type="common">Hydra</name>
    <name type="synonym">Hydra attenuata</name>
    <dbReference type="NCBI Taxonomy" id="6087"/>
    <lineage>
        <taxon>Eukaryota</taxon>
        <taxon>Metazoa</taxon>
        <taxon>Cnidaria</taxon>
        <taxon>Hydrozoa</taxon>
        <taxon>Hydroidolina</taxon>
        <taxon>Anthoathecata</taxon>
        <taxon>Aplanulata</taxon>
        <taxon>Hydridae</taxon>
        <taxon>Hydra</taxon>
    </lineage>
</organism>
<gene>
    <name evidence="4" type="primary">LOC136074706</name>
</gene>
<dbReference type="GeneID" id="136074706"/>
<dbReference type="Gene3D" id="2.60.210.10">
    <property type="entry name" value="Apoptosis, Tumor Necrosis Factor Receptor Associated Protein 2, Chain A"/>
    <property type="match status" value="1"/>
</dbReference>
<evidence type="ECO:0000256" key="1">
    <source>
        <dbReference type="SAM" id="Coils"/>
    </source>
</evidence>
<evidence type="ECO:0000313" key="3">
    <source>
        <dbReference type="Proteomes" id="UP001652625"/>
    </source>
</evidence>
<dbReference type="InterPro" id="IPR002083">
    <property type="entry name" value="MATH/TRAF_dom"/>
</dbReference>
<dbReference type="InterPro" id="IPR008974">
    <property type="entry name" value="TRAF-like"/>
</dbReference>
<dbReference type="SUPFAM" id="SSF49599">
    <property type="entry name" value="TRAF domain-like"/>
    <property type="match status" value="1"/>
</dbReference>
<dbReference type="RefSeq" id="XP_065643120.1">
    <property type="nucleotide sequence ID" value="XM_065787048.1"/>
</dbReference>
<dbReference type="InterPro" id="IPR049342">
    <property type="entry name" value="TRAF1-6_MATH_dom"/>
</dbReference>
<dbReference type="Pfam" id="PF21355">
    <property type="entry name" value="TRAF-mep_MATH"/>
    <property type="match status" value="1"/>
</dbReference>
<keyword evidence="3" id="KW-1185">Reference proteome</keyword>
<reference evidence="4" key="2">
    <citation type="submission" date="2025-08" db="UniProtKB">
        <authorList>
            <consortium name="RefSeq"/>
        </authorList>
    </citation>
    <scope>IDENTIFICATION</scope>
</reference>
<keyword evidence="1" id="KW-0175">Coiled coil</keyword>
<feature type="coiled-coil region" evidence="1">
    <location>
        <begin position="130"/>
        <end position="179"/>
    </location>
</feature>
<protein>
    <submittedName>
        <fullName evidence="4">TNF receptor-associated factor 5-like</fullName>
    </submittedName>
</protein>
<evidence type="ECO:0000259" key="2">
    <source>
        <dbReference type="PROSITE" id="PS50144"/>
    </source>
</evidence>
<proteinExistence type="predicted"/>
<name>A0ABM4B2T9_HYDVU</name>
<sequence length="372" mass="44247">MNNNDDFEDMFPGFGDYLNEEQKEVENITFNNILEEQEDMDTNLYIVILLYVLLTTNKKMSNNIYPCCFCDKEFNAVELLQHQTDCSTEQYECFTCKKKIIMNTVICFRYYKEQQNRYLNQIIQDEKKNLNYLNLSMKQIMNKMKSLQEKEIKNLKVENDKLQQTLAKTNQEMAELKSLFYDNMLVLANQQDTEQLKQEITKLYHIAEENSTEFLALKNSIQQPKEVKVIQHVFKDMQLIKLDQMNLRLLSDEPFYTEPVYTSEGYRYRIKVYTRSTDINKLAIYFQLLRGDLDDALQWPFTKNVNITLRNKDQFFTRTTTNNNYLKLLDDSSFNKPTTEYNVAVGNKNFISHEELKPFIITNNLFITISIQ</sequence>
<reference evidence="3" key="1">
    <citation type="submission" date="2025-05" db="UniProtKB">
        <authorList>
            <consortium name="RefSeq"/>
        </authorList>
    </citation>
    <scope>NUCLEOTIDE SEQUENCE [LARGE SCALE GENOMIC DNA]</scope>
</reference>
<accession>A0ABM4B2T9</accession>
<dbReference type="Proteomes" id="UP001652625">
    <property type="component" value="Chromosome 01"/>
</dbReference>
<feature type="domain" description="MATH" evidence="2">
    <location>
        <begin position="237"/>
        <end position="371"/>
    </location>
</feature>
<evidence type="ECO:0000313" key="4">
    <source>
        <dbReference type="RefSeq" id="XP_065643120.1"/>
    </source>
</evidence>
<dbReference type="PROSITE" id="PS50144">
    <property type="entry name" value="MATH"/>
    <property type="match status" value="1"/>
</dbReference>